<evidence type="ECO:0000313" key="9">
    <source>
        <dbReference type="Proteomes" id="UP000694392"/>
    </source>
</evidence>
<evidence type="ECO:0000313" key="8">
    <source>
        <dbReference type="Ensembl" id="ENSSPUP00000010381.1"/>
    </source>
</evidence>
<reference evidence="8" key="1">
    <citation type="submission" date="2025-08" db="UniProtKB">
        <authorList>
            <consortium name="Ensembl"/>
        </authorList>
    </citation>
    <scope>IDENTIFICATION</scope>
</reference>
<dbReference type="AlphaFoldDB" id="A0A8D0GL52"/>
<keyword evidence="4 7" id="KW-0812">Transmembrane</keyword>
<dbReference type="GeneTree" id="ENSGT00950000182898"/>
<evidence type="ECO:0000256" key="5">
    <source>
        <dbReference type="ARBA" id="ARBA00022989"/>
    </source>
</evidence>
<organism evidence="8 9">
    <name type="scientific">Sphenodon punctatus</name>
    <name type="common">Tuatara</name>
    <name type="synonym">Hatteria punctata</name>
    <dbReference type="NCBI Taxonomy" id="8508"/>
    <lineage>
        <taxon>Eukaryota</taxon>
        <taxon>Metazoa</taxon>
        <taxon>Chordata</taxon>
        <taxon>Craniata</taxon>
        <taxon>Vertebrata</taxon>
        <taxon>Euteleostomi</taxon>
        <taxon>Lepidosauria</taxon>
        <taxon>Sphenodontia</taxon>
        <taxon>Sphenodontidae</taxon>
        <taxon>Sphenodon</taxon>
    </lineage>
</organism>
<dbReference type="OMA" id="VVEIHER"/>
<comment type="subcellular location">
    <subcellularLocation>
        <location evidence="1">Membrane</location>
        <topology evidence="1">Multi-pass membrane protein</topology>
    </subcellularLocation>
</comment>
<dbReference type="Proteomes" id="UP000694392">
    <property type="component" value="Unplaced"/>
</dbReference>
<dbReference type="PRINTS" id="PR01130">
    <property type="entry name" value="DERENTRNSPRT"/>
</dbReference>
<dbReference type="Pfam" id="PF01733">
    <property type="entry name" value="Nucleoside_tran"/>
    <property type="match status" value="1"/>
</dbReference>
<feature type="transmembrane region" description="Helical" evidence="7">
    <location>
        <begin position="88"/>
        <end position="108"/>
    </location>
</feature>
<dbReference type="GO" id="GO:0016323">
    <property type="term" value="C:basolateral plasma membrane"/>
    <property type="evidence" value="ECO:0007669"/>
    <property type="project" value="TreeGrafter"/>
</dbReference>
<dbReference type="GO" id="GO:0015854">
    <property type="term" value="P:guanine transport"/>
    <property type="evidence" value="ECO:0007669"/>
    <property type="project" value="TreeGrafter"/>
</dbReference>
<feature type="transmembrane region" description="Helical" evidence="7">
    <location>
        <begin position="20"/>
        <end position="38"/>
    </location>
</feature>
<feature type="transmembrane region" description="Helical" evidence="7">
    <location>
        <begin position="50"/>
        <end position="68"/>
    </location>
</feature>
<evidence type="ECO:0000256" key="2">
    <source>
        <dbReference type="ARBA" id="ARBA00007965"/>
    </source>
</evidence>
<proteinExistence type="inferred from homology"/>
<dbReference type="InterPro" id="IPR002259">
    <property type="entry name" value="Eqnu_transpt"/>
</dbReference>
<accession>A0A8D0GL52</accession>
<keyword evidence="3" id="KW-0813">Transport</keyword>
<sequence length="109" mass="11962">PPRPPSVSLQPDKSPRLLPLLVGLRVVLIPLLLLCNVPERAYLPVLFHQDAWFILFMVVFSLSNGYFVSLTMCLAPKQVLPQESELAGAIMTFFLALGLSCGAGCSFFL</sequence>
<evidence type="ECO:0000256" key="3">
    <source>
        <dbReference type="ARBA" id="ARBA00022448"/>
    </source>
</evidence>
<dbReference type="GO" id="GO:0015853">
    <property type="term" value="P:adenine transport"/>
    <property type="evidence" value="ECO:0007669"/>
    <property type="project" value="TreeGrafter"/>
</dbReference>
<dbReference type="GO" id="GO:0015862">
    <property type="term" value="P:uridine transmembrane transport"/>
    <property type="evidence" value="ECO:0007669"/>
    <property type="project" value="TreeGrafter"/>
</dbReference>
<evidence type="ECO:0000256" key="7">
    <source>
        <dbReference type="SAM" id="Phobius"/>
    </source>
</evidence>
<dbReference type="GO" id="GO:0035344">
    <property type="term" value="P:hypoxanthine transport"/>
    <property type="evidence" value="ECO:0007669"/>
    <property type="project" value="TreeGrafter"/>
</dbReference>
<keyword evidence="6 7" id="KW-0472">Membrane</keyword>
<dbReference type="Ensembl" id="ENSSPUT00000011077.1">
    <property type="protein sequence ID" value="ENSSPUP00000010381.1"/>
    <property type="gene ID" value="ENSSPUG00000008024.1"/>
</dbReference>
<evidence type="ECO:0000256" key="1">
    <source>
        <dbReference type="ARBA" id="ARBA00004141"/>
    </source>
</evidence>
<evidence type="ECO:0000256" key="6">
    <source>
        <dbReference type="ARBA" id="ARBA00023136"/>
    </source>
</evidence>
<dbReference type="PANTHER" id="PTHR10332:SF8">
    <property type="entry name" value="EQUILIBRATIVE NUCLEOSIDE TRANSPORTER 2"/>
    <property type="match status" value="1"/>
</dbReference>
<name>A0A8D0GL52_SPHPU</name>
<evidence type="ECO:0008006" key="10">
    <source>
        <dbReference type="Google" id="ProtNLM"/>
    </source>
</evidence>
<dbReference type="PANTHER" id="PTHR10332">
    <property type="entry name" value="EQUILIBRATIVE NUCLEOSIDE TRANSPORTER"/>
    <property type="match status" value="1"/>
</dbReference>
<keyword evidence="5 7" id="KW-1133">Transmembrane helix</keyword>
<protein>
    <recommendedName>
        <fullName evidence="10">Solute carrier family 29 member 2</fullName>
    </recommendedName>
</protein>
<comment type="similarity">
    <text evidence="2">Belongs to the SLC29A/ENT transporter (TC 2.A.57) family.</text>
</comment>
<evidence type="ECO:0000256" key="4">
    <source>
        <dbReference type="ARBA" id="ARBA00022692"/>
    </source>
</evidence>
<dbReference type="GO" id="GO:0035364">
    <property type="term" value="P:thymine transport"/>
    <property type="evidence" value="ECO:0007669"/>
    <property type="project" value="TreeGrafter"/>
</dbReference>
<keyword evidence="9" id="KW-1185">Reference proteome</keyword>
<reference evidence="8" key="2">
    <citation type="submission" date="2025-09" db="UniProtKB">
        <authorList>
            <consortium name="Ensembl"/>
        </authorList>
    </citation>
    <scope>IDENTIFICATION</scope>
</reference>
<dbReference type="GO" id="GO:0005337">
    <property type="term" value="F:nucleoside transmembrane transporter activity"/>
    <property type="evidence" value="ECO:0007669"/>
    <property type="project" value="InterPro"/>
</dbReference>